<reference evidence="1" key="1">
    <citation type="submission" date="2021-06" db="EMBL/GenBank/DDBJ databases">
        <authorList>
            <person name="Kallberg Y."/>
            <person name="Tangrot J."/>
            <person name="Rosling A."/>
        </authorList>
    </citation>
    <scope>NUCLEOTIDE SEQUENCE</scope>
    <source>
        <strain evidence="1">28 12/20/2015</strain>
    </source>
</reference>
<feature type="non-terminal residue" evidence="1">
    <location>
        <position position="40"/>
    </location>
</feature>
<accession>A0ACA9QCC6</accession>
<dbReference type="EMBL" id="CAJVPW010039325">
    <property type="protein sequence ID" value="CAG8743893.1"/>
    <property type="molecule type" value="Genomic_DNA"/>
</dbReference>
<proteinExistence type="predicted"/>
<evidence type="ECO:0000313" key="1">
    <source>
        <dbReference type="EMBL" id="CAG8743893.1"/>
    </source>
</evidence>
<protein>
    <submittedName>
        <fullName evidence="1">6872_t:CDS:1</fullName>
    </submittedName>
</protein>
<gene>
    <name evidence="1" type="ORF">SPELUC_LOCUS14000</name>
</gene>
<sequence length="40" mass="4368">KDYLAIQSTSVPSEQVFSKASNTVQAKRIRLSGKSVQALM</sequence>
<comment type="caution">
    <text evidence="1">The sequence shown here is derived from an EMBL/GenBank/DDBJ whole genome shotgun (WGS) entry which is preliminary data.</text>
</comment>
<feature type="non-terminal residue" evidence="1">
    <location>
        <position position="1"/>
    </location>
</feature>
<name>A0ACA9QCC6_9GLOM</name>
<dbReference type="Proteomes" id="UP000789366">
    <property type="component" value="Unassembled WGS sequence"/>
</dbReference>
<keyword evidence="2" id="KW-1185">Reference proteome</keyword>
<evidence type="ECO:0000313" key="2">
    <source>
        <dbReference type="Proteomes" id="UP000789366"/>
    </source>
</evidence>
<organism evidence="1 2">
    <name type="scientific">Cetraspora pellucida</name>
    <dbReference type="NCBI Taxonomy" id="1433469"/>
    <lineage>
        <taxon>Eukaryota</taxon>
        <taxon>Fungi</taxon>
        <taxon>Fungi incertae sedis</taxon>
        <taxon>Mucoromycota</taxon>
        <taxon>Glomeromycotina</taxon>
        <taxon>Glomeromycetes</taxon>
        <taxon>Diversisporales</taxon>
        <taxon>Gigasporaceae</taxon>
        <taxon>Cetraspora</taxon>
    </lineage>
</organism>